<evidence type="ECO:0000256" key="1">
    <source>
        <dbReference type="SAM" id="SignalP"/>
    </source>
</evidence>
<sequence>MKKLNKLASVILAASVALVSCEKDPKTTTPDQIQGIVVSSNITENTTWTKGEQYVLTNRVAVEAGVTLTIEPGALIKGLAGEGANATALVIARGATIIADGTEQEPIIFTSYADQIAPGMTVSPNLSADLSGLWGGLIILGNAHASIKGGNLEASIEGIPASDNNGKYGGTNDADSSGVLRYVSVRHGGANIGEGNEINGITLGGVGSGTVIENIEVVANQDDGIEWFGGTVNVTNAVVWNAGDDAIDTDQAWAGTLDNFVVINPGDEGFELDGPEAAYTSTGHTIINGTLYADGASGLVDLDDNTDVRMSAIYFTNLSEGQDVEGYGPNAEKEEVGFSVNTNGYFIAGWEATLPEGKVLGDFFKQGSDQATVEVATRKNAGANSAMMSWTWAGQAGMLN</sequence>
<keyword evidence="1" id="KW-0732">Signal</keyword>
<dbReference type="Proteomes" id="UP000321168">
    <property type="component" value="Unassembled WGS sequence"/>
</dbReference>
<accession>A0A5C6V090</accession>
<gene>
    <name evidence="2" type="ORF">FRX97_06800</name>
</gene>
<dbReference type="InterPro" id="IPR011050">
    <property type="entry name" value="Pectin_lyase_fold/virulence"/>
</dbReference>
<organism evidence="2 3">
    <name type="scientific">Luteibaculum oceani</name>
    <dbReference type="NCBI Taxonomy" id="1294296"/>
    <lineage>
        <taxon>Bacteria</taxon>
        <taxon>Pseudomonadati</taxon>
        <taxon>Bacteroidota</taxon>
        <taxon>Flavobacteriia</taxon>
        <taxon>Flavobacteriales</taxon>
        <taxon>Luteibaculaceae</taxon>
        <taxon>Luteibaculum</taxon>
    </lineage>
</organism>
<dbReference type="InterPro" id="IPR012334">
    <property type="entry name" value="Pectin_lyas_fold"/>
</dbReference>
<dbReference type="PROSITE" id="PS51257">
    <property type="entry name" value="PROKAR_LIPOPROTEIN"/>
    <property type="match status" value="1"/>
</dbReference>
<evidence type="ECO:0000313" key="3">
    <source>
        <dbReference type="Proteomes" id="UP000321168"/>
    </source>
</evidence>
<evidence type="ECO:0008006" key="4">
    <source>
        <dbReference type="Google" id="ProtNLM"/>
    </source>
</evidence>
<dbReference type="SUPFAM" id="SSF51126">
    <property type="entry name" value="Pectin lyase-like"/>
    <property type="match status" value="1"/>
</dbReference>
<feature type="chain" id="PRO_5022790582" description="T9SS C-terminal target domain-containing protein" evidence="1">
    <location>
        <begin position="20"/>
        <end position="400"/>
    </location>
</feature>
<dbReference type="EMBL" id="VORB01000005">
    <property type="protein sequence ID" value="TXC78917.1"/>
    <property type="molecule type" value="Genomic_DNA"/>
</dbReference>
<dbReference type="AlphaFoldDB" id="A0A5C6V090"/>
<dbReference type="RefSeq" id="WP_147014441.1">
    <property type="nucleotide sequence ID" value="NZ_VORB01000005.1"/>
</dbReference>
<feature type="signal peptide" evidence="1">
    <location>
        <begin position="1"/>
        <end position="19"/>
    </location>
</feature>
<proteinExistence type="predicted"/>
<dbReference type="PANTHER" id="PTHR41339">
    <property type="entry name" value="LIPL48"/>
    <property type="match status" value="1"/>
</dbReference>
<dbReference type="PANTHER" id="PTHR41339:SF1">
    <property type="entry name" value="SECRETED PROTEIN"/>
    <property type="match status" value="1"/>
</dbReference>
<comment type="caution">
    <text evidence="2">The sequence shown here is derived from an EMBL/GenBank/DDBJ whole genome shotgun (WGS) entry which is preliminary data.</text>
</comment>
<reference evidence="2 3" key="1">
    <citation type="submission" date="2019-08" db="EMBL/GenBank/DDBJ databases">
        <title>Genome of Luteibaculum oceani JCM 18817.</title>
        <authorList>
            <person name="Bowman J.P."/>
        </authorList>
    </citation>
    <scope>NUCLEOTIDE SEQUENCE [LARGE SCALE GENOMIC DNA]</scope>
    <source>
        <strain evidence="2 3">JCM 18817</strain>
    </source>
</reference>
<dbReference type="Gene3D" id="2.160.20.10">
    <property type="entry name" value="Single-stranded right-handed beta-helix, Pectin lyase-like"/>
    <property type="match status" value="1"/>
</dbReference>
<name>A0A5C6V090_9FLAO</name>
<keyword evidence="3" id="KW-1185">Reference proteome</keyword>
<evidence type="ECO:0000313" key="2">
    <source>
        <dbReference type="EMBL" id="TXC78917.1"/>
    </source>
</evidence>
<protein>
    <recommendedName>
        <fullName evidence="4">T9SS C-terminal target domain-containing protein</fullName>
    </recommendedName>
</protein>
<dbReference type="OrthoDB" id="1521716at2"/>